<name>A0A1I1KT04_9ACTN</name>
<organism evidence="1 2">
    <name type="scientific">Streptomyces aidingensis</name>
    <dbReference type="NCBI Taxonomy" id="910347"/>
    <lineage>
        <taxon>Bacteria</taxon>
        <taxon>Bacillati</taxon>
        <taxon>Actinomycetota</taxon>
        <taxon>Actinomycetes</taxon>
        <taxon>Kitasatosporales</taxon>
        <taxon>Streptomycetaceae</taxon>
        <taxon>Streptomyces</taxon>
    </lineage>
</organism>
<dbReference type="EMBL" id="FOLM01000004">
    <property type="protein sequence ID" value="SFC61283.1"/>
    <property type="molecule type" value="Genomic_DNA"/>
</dbReference>
<dbReference type="RefSeq" id="WP_139238312.1">
    <property type="nucleotide sequence ID" value="NZ_FOLM01000004.1"/>
</dbReference>
<gene>
    <name evidence="1" type="ORF">SAMN05421773_104273</name>
</gene>
<evidence type="ECO:0000313" key="1">
    <source>
        <dbReference type="EMBL" id="SFC61283.1"/>
    </source>
</evidence>
<proteinExistence type="predicted"/>
<dbReference type="OrthoDB" id="4244082at2"/>
<accession>A0A1I1KT04</accession>
<reference evidence="1 2" key="1">
    <citation type="submission" date="2016-10" db="EMBL/GenBank/DDBJ databases">
        <authorList>
            <person name="de Groot N.N."/>
        </authorList>
    </citation>
    <scope>NUCLEOTIDE SEQUENCE [LARGE SCALE GENOMIC DNA]</scope>
    <source>
        <strain evidence="1 2">CGMCC 4.5739</strain>
    </source>
</reference>
<dbReference type="AlphaFoldDB" id="A0A1I1KT04"/>
<dbReference type="Proteomes" id="UP000199207">
    <property type="component" value="Unassembled WGS sequence"/>
</dbReference>
<evidence type="ECO:0000313" key="2">
    <source>
        <dbReference type="Proteomes" id="UP000199207"/>
    </source>
</evidence>
<protein>
    <submittedName>
        <fullName evidence="1">Uncharacterized protein</fullName>
    </submittedName>
</protein>
<keyword evidence="2" id="KW-1185">Reference proteome</keyword>
<sequence>MAEDLRNTVAFKALTAQAGAVLLTRDMQVEPVALQGVVAHLIATIAKRIGMDEEEALHLVTPEAVADTVDRAIAEEGAPGPAPFHAIRPVRHDTGTVPITPREAGRMVMAAAQAAKCAGLNDHTSALATHALDLITELGAALSSAQEDEAIELSAGLLEELASTVESVAARMEAKNWSTCPCGERHDQGELDAGIAASMHTDSAFVRFLIARPPTQ</sequence>